<gene>
    <name evidence="2" type="ORF">SAMN02745702_02677</name>
</gene>
<dbReference type="Proteomes" id="UP000189733">
    <property type="component" value="Unassembled WGS sequence"/>
</dbReference>
<dbReference type="EMBL" id="FUYA01000010">
    <property type="protein sequence ID" value="SKA80702.1"/>
    <property type="molecule type" value="Genomic_DNA"/>
</dbReference>
<proteinExistence type="predicted"/>
<organism evidence="2 3">
    <name type="scientific">Desulfobaculum bizertense DSM 18034</name>
    <dbReference type="NCBI Taxonomy" id="1121442"/>
    <lineage>
        <taxon>Bacteria</taxon>
        <taxon>Pseudomonadati</taxon>
        <taxon>Thermodesulfobacteriota</taxon>
        <taxon>Desulfovibrionia</taxon>
        <taxon>Desulfovibrionales</taxon>
        <taxon>Desulfovibrionaceae</taxon>
        <taxon>Desulfobaculum</taxon>
    </lineage>
</organism>
<keyword evidence="1" id="KW-0472">Membrane</keyword>
<evidence type="ECO:0000256" key="1">
    <source>
        <dbReference type="SAM" id="Phobius"/>
    </source>
</evidence>
<accession>A0A1T4WTK5</accession>
<protein>
    <submittedName>
        <fullName evidence="2">Uncharacterized protein</fullName>
    </submittedName>
</protein>
<keyword evidence="1" id="KW-0812">Transmembrane</keyword>
<feature type="transmembrane region" description="Helical" evidence="1">
    <location>
        <begin position="20"/>
        <end position="40"/>
    </location>
</feature>
<sequence length="47" mass="5570">METFFELLHNAWHSTPQGWVGVPLIFLYMALIVGTAMYRIRQNKDHH</sequence>
<keyword evidence="3" id="KW-1185">Reference proteome</keyword>
<keyword evidence="1" id="KW-1133">Transmembrane helix</keyword>
<dbReference type="RefSeq" id="WP_200803667.1">
    <property type="nucleotide sequence ID" value="NZ_FUYA01000010.1"/>
</dbReference>
<evidence type="ECO:0000313" key="3">
    <source>
        <dbReference type="Proteomes" id="UP000189733"/>
    </source>
</evidence>
<reference evidence="2 3" key="1">
    <citation type="submission" date="2017-02" db="EMBL/GenBank/DDBJ databases">
        <authorList>
            <person name="Peterson S.W."/>
        </authorList>
    </citation>
    <scope>NUCLEOTIDE SEQUENCE [LARGE SCALE GENOMIC DNA]</scope>
    <source>
        <strain evidence="2 3">DSM 18034</strain>
    </source>
</reference>
<name>A0A1T4WTK5_9BACT</name>
<dbReference type="AlphaFoldDB" id="A0A1T4WTK5"/>
<evidence type="ECO:0000313" key="2">
    <source>
        <dbReference type="EMBL" id="SKA80702.1"/>
    </source>
</evidence>